<feature type="transmembrane region" description="Helical" evidence="1">
    <location>
        <begin position="361"/>
        <end position="385"/>
    </location>
</feature>
<protein>
    <submittedName>
        <fullName evidence="3">Predicted protein</fullName>
    </submittedName>
</protein>
<keyword evidence="1" id="KW-0472">Membrane</keyword>
<evidence type="ECO:0000313" key="3">
    <source>
        <dbReference type="EMBL" id="EFC36739.1"/>
    </source>
</evidence>
<evidence type="ECO:0000256" key="1">
    <source>
        <dbReference type="SAM" id="Phobius"/>
    </source>
</evidence>
<keyword evidence="2" id="KW-0732">Signal</keyword>
<name>D2W2F6_NAEGR</name>
<feature type="transmembrane region" description="Helical" evidence="1">
    <location>
        <begin position="325"/>
        <end position="349"/>
    </location>
</feature>
<keyword evidence="1" id="KW-0812">Transmembrane</keyword>
<evidence type="ECO:0000313" key="4">
    <source>
        <dbReference type="Proteomes" id="UP000006671"/>
    </source>
</evidence>
<reference evidence="3 4" key="1">
    <citation type="journal article" date="2010" name="Cell">
        <title>The genome of Naegleria gruberi illuminates early eukaryotic versatility.</title>
        <authorList>
            <person name="Fritz-Laylin L.K."/>
            <person name="Prochnik S.E."/>
            <person name="Ginger M.L."/>
            <person name="Dacks J.B."/>
            <person name="Carpenter M.L."/>
            <person name="Field M.C."/>
            <person name="Kuo A."/>
            <person name="Paredez A."/>
            <person name="Chapman J."/>
            <person name="Pham J."/>
            <person name="Shu S."/>
            <person name="Neupane R."/>
            <person name="Cipriano M."/>
            <person name="Mancuso J."/>
            <person name="Tu H."/>
            <person name="Salamov A."/>
            <person name="Lindquist E."/>
            <person name="Shapiro H."/>
            <person name="Lucas S."/>
            <person name="Grigoriev I.V."/>
            <person name="Cande W.Z."/>
            <person name="Fulton C."/>
            <person name="Rokhsar D.S."/>
            <person name="Dawson S.C."/>
        </authorList>
    </citation>
    <scope>NUCLEOTIDE SEQUENCE [LARGE SCALE GENOMIC DNA]</scope>
    <source>
        <strain evidence="3 4">NEG-M</strain>
    </source>
</reference>
<feature type="transmembrane region" description="Helical" evidence="1">
    <location>
        <begin position="397"/>
        <end position="422"/>
    </location>
</feature>
<feature type="transmembrane region" description="Helical" evidence="1">
    <location>
        <begin position="214"/>
        <end position="240"/>
    </location>
</feature>
<accession>D2W2F6</accession>
<feature type="signal peptide" evidence="2">
    <location>
        <begin position="1"/>
        <end position="22"/>
    </location>
</feature>
<proteinExistence type="predicted"/>
<dbReference type="RefSeq" id="XP_002669483.1">
    <property type="nucleotide sequence ID" value="XM_002669437.1"/>
</dbReference>
<feature type="transmembrane region" description="Helical" evidence="1">
    <location>
        <begin position="485"/>
        <end position="506"/>
    </location>
</feature>
<dbReference type="KEGG" id="ngr:NAEGRDRAFT_75571"/>
<evidence type="ECO:0000256" key="2">
    <source>
        <dbReference type="SAM" id="SignalP"/>
    </source>
</evidence>
<dbReference type="AlphaFoldDB" id="D2W2F6"/>
<feature type="transmembrane region" description="Helical" evidence="1">
    <location>
        <begin position="442"/>
        <end position="465"/>
    </location>
</feature>
<keyword evidence="1" id="KW-1133">Transmembrane helix</keyword>
<dbReference type="Proteomes" id="UP000006671">
    <property type="component" value="Unassembled WGS sequence"/>
</dbReference>
<dbReference type="EMBL" id="GG738926">
    <property type="protein sequence ID" value="EFC36739.1"/>
    <property type="molecule type" value="Genomic_DNA"/>
</dbReference>
<gene>
    <name evidence="3" type="ORF">NAEGRDRAFT_75571</name>
</gene>
<dbReference type="GeneID" id="8860942"/>
<keyword evidence="4" id="KW-1185">Reference proteome</keyword>
<dbReference type="VEuPathDB" id="AmoebaDB:NAEGRDRAFT_75571"/>
<dbReference type="InParanoid" id="D2W2F6"/>
<feature type="chain" id="PRO_5003038944" evidence="2">
    <location>
        <begin position="23"/>
        <end position="535"/>
    </location>
</feature>
<organism evidence="4">
    <name type="scientific">Naegleria gruberi</name>
    <name type="common">Amoeba</name>
    <dbReference type="NCBI Taxonomy" id="5762"/>
    <lineage>
        <taxon>Eukaryota</taxon>
        <taxon>Discoba</taxon>
        <taxon>Heterolobosea</taxon>
        <taxon>Tetramitia</taxon>
        <taxon>Eutetramitia</taxon>
        <taxon>Vahlkampfiidae</taxon>
        <taxon>Naegleria</taxon>
    </lineage>
</organism>
<sequence>MSHNLGILLLVLLFCLFTSVSNNCLGQEQQLYYNTSLNSTANNNSLYYSPFIFQEPCENNTTPYPCFNKILVADSYIVPFPNNQQVVMDSLVYDFCESARNGHPDWNETTCQEICLDLPSYVFQRYCMLCNVVSNEFRMKMWNVSECRGVDRTIDIIMAQNPDYDQTQLCGNSKSSPFVDSYRGNTTTIMCYCEEENLWATNCNLIHSKRAFYAYHYIVVILAFIVAFVSITVSLIPSIIQLRIFKVIRNLIVKFNTYVRSLWTGSEEGSMGIEKDSDIYPEFTWFSVKHFTLILKVMISLTIIGYAIARAVILGVQDFKRTRLIIAIVYYLITVCVFVVTLLWVNLAFSEKRKQLTDPKLLIPLRVLLFVGLGFFLSVAISYIITSSLNEVLGTGIILLIFITILIVLSLAIFGFGMKLFLDLTRTKNAQEKIDSFKSLKFTRFIMLITISFIVLCIFLILISVENIQFNTESTSFSMGDGSLALEFISELILIWILLLLTLYLLNMKSVLDVYEFIYWPFCSCFNRKKKKSTQ</sequence>
<feature type="transmembrane region" description="Helical" evidence="1">
    <location>
        <begin position="293"/>
        <end position="313"/>
    </location>
</feature>